<evidence type="ECO:0000313" key="1">
    <source>
        <dbReference type="EnsemblPlants" id="AVESA.00010b.r2.1AG0053480.1.CDS.1"/>
    </source>
</evidence>
<name>A0ACD5THC3_AVESA</name>
<dbReference type="EnsemblPlants" id="AVESA.00010b.r2.1AG0053480.1">
    <property type="protein sequence ID" value="AVESA.00010b.r2.1AG0053480.1.CDS.1"/>
    <property type="gene ID" value="AVESA.00010b.r2.1AG0053480"/>
</dbReference>
<protein>
    <submittedName>
        <fullName evidence="1">Uncharacterized protein</fullName>
    </submittedName>
</protein>
<organism evidence="1 2">
    <name type="scientific">Avena sativa</name>
    <name type="common">Oat</name>
    <dbReference type="NCBI Taxonomy" id="4498"/>
    <lineage>
        <taxon>Eukaryota</taxon>
        <taxon>Viridiplantae</taxon>
        <taxon>Streptophyta</taxon>
        <taxon>Embryophyta</taxon>
        <taxon>Tracheophyta</taxon>
        <taxon>Spermatophyta</taxon>
        <taxon>Magnoliopsida</taxon>
        <taxon>Liliopsida</taxon>
        <taxon>Poales</taxon>
        <taxon>Poaceae</taxon>
        <taxon>BOP clade</taxon>
        <taxon>Pooideae</taxon>
        <taxon>Poodae</taxon>
        <taxon>Poeae</taxon>
        <taxon>Poeae Chloroplast Group 1 (Aveneae type)</taxon>
        <taxon>Aveninae</taxon>
        <taxon>Avena</taxon>
    </lineage>
</organism>
<evidence type="ECO:0000313" key="2">
    <source>
        <dbReference type="Proteomes" id="UP001732700"/>
    </source>
</evidence>
<proteinExistence type="predicted"/>
<dbReference type="Proteomes" id="UP001732700">
    <property type="component" value="Chromosome 1A"/>
</dbReference>
<reference evidence="1" key="2">
    <citation type="submission" date="2025-09" db="UniProtKB">
        <authorList>
            <consortium name="EnsemblPlants"/>
        </authorList>
    </citation>
    <scope>IDENTIFICATION</scope>
</reference>
<reference evidence="1" key="1">
    <citation type="submission" date="2021-05" db="EMBL/GenBank/DDBJ databases">
        <authorList>
            <person name="Scholz U."/>
            <person name="Mascher M."/>
            <person name="Fiebig A."/>
        </authorList>
    </citation>
    <scope>NUCLEOTIDE SEQUENCE [LARGE SCALE GENOMIC DNA]</scope>
</reference>
<keyword evidence="2" id="KW-1185">Reference proteome</keyword>
<accession>A0ACD5THC3</accession>
<sequence>MEEFPDSDLAAAVSFFQQVKTRFASEPAIYQNFLLILRLHRTGETPDSREVAAKAYALLQGHPDLVRRLEAFVPHEHAPEPAREDPAPRRPKRERRPTTSAAVDHGDRIGTAVRYLERVSRRRAGLYDRLLELISEASSEETTDLNRIYQRARRVFGPANGDLLREFTEYLPIPTGRERVLLLRRLAKEDEEEEHCAPAPDRKAVAADKPSAAKRPRAADDRRTTNRRANSPAVVDAAQKSGGVSAFREAWEFETTYTKLVATARRTKELLSAYEPPPEGAPQPPPSGVRAFEELFPSRECQEALREMYHSTLGQIREALEDGARTELALRTIQRRLGMLEQVAVKMAMERRDRDRVEGRMQKLAVHRVLVLRKNEAKQSAGT</sequence>